<evidence type="ECO:0000313" key="3">
    <source>
        <dbReference type="EMBL" id="MET7014686.1"/>
    </source>
</evidence>
<dbReference type="SUPFAM" id="SSF56935">
    <property type="entry name" value="Porins"/>
    <property type="match status" value="1"/>
</dbReference>
<dbReference type="RefSeq" id="WP_354601146.1">
    <property type="nucleotide sequence ID" value="NZ_JBEWZI010000010.1"/>
</dbReference>
<dbReference type="InterPro" id="IPR033900">
    <property type="entry name" value="Gram_neg_porin_domain"/>
</dbReference>
<evidence type="ECO:0000256" key="1">
    <source>
        <dbReference type="SAM" id="SignalP"/>
    </source>
</evidence>
<feature type="domain" description="Porin" evidence="2">
    <location>
        <begin position="7"/>
        <end position="345"/>
    </location>
</feature>
<feature type="signal peptide" evidence="1">
    <location>
        <begin position="1"/>
        <end position="20"/>
    </location>
</feature>
<reference evidence="3 4" key="1">
    <citation type="submission" date="2024-07" db="EMBL/GenBank/DDBJ databases">
        <title>Uliginosibacterium flavum JJ3220;KACC:17644.</title>
        <authorList>
            <person name="Kim M.K."/>
        </authorList>
    </citation>
    <scope>NUCLEOTIDE SEQUENCE [LARGE SCALE GENOMIC DNA]</scope>
    <source>
        <strain evidence="3 4">KACC:17644</strain>
    </source>
</reference>
<dbReference type="Proteomes" id="UP001549691">
    <property type="component" value="Unassembled WGS sequence"/>
</dbReference>
<dbReference type="EMBL" id="JBEWZI010000010">
    <property type="protein sequence ID" value="MET7014686.1"/>
    <property type="molecule type" value="Genomic_DNA"/>
</dbReference>
<evidence type="ECO:0000313" key="4">
    <source>
        <dbReference type="Proteomes" id="UP001549691"/>
    </source>
</evidence>
<keyword evidence="4" id="KW-1185">Reference proteome</keyword>
<protein>
    <submittedName>
        <fullName evidence="3">Porin</fullName>
    </submittedName>
</protein>
<evidence type="ECO:0000259" key="2">
    <source>
        <dbReference type="Pfam" id="PF13609"/>
    </source>
</evidence>
<name>A0ABV2TL92_9RHOO</name>
<dbReference type="Pfam" id="PF13609">
    <property type="entry name" value="Porin_4"/>
    <property type="match status" value="1"/>
</dbReference>
<proteinExistence type="predicted"/>
<comment type="caution">
    <text evidence="3">The sequence shown here is derived from an EMBL/GenBank/DDBJ whole genome shotgun (WGS) entry which is preliminary data.</text>
</comment>
<dbReference type="Gene3D" id="2.40.160.10">
    <property type="entry name" value="Porin"/>
    <property type="match status" value="1"/>
</dbReference>
<gene>
    <name evidence="3" type="ORF">ABXR19_10845</name>
</gene>
<dbReference type="InterPro" id="IPR023614">
    <property type="entry name" value="Porin_dom_sf"/>
</dbReference>
<accession>A0ABV2TL92</accession>
<organism evidence="3 4">
    <name type="scientific">Uliginosibacterium flavum</name>
    <dbReference type="NCBI Taxonomy" id="1396831"/>
    <lineage>
        <taxon>Bacteria</taxon>
        <taxon>Pseudomonadati</taxon>
        <taxon>Pseudomonadota</taxon>
        <taxon>Betaproteobacteria</taxon>
        <taxon>Rhodocyclales</taxon>
        <taxon>Zoogloeaceae</taxon>
        <taxon>Uliginosibacterium</taxon>
    </lineage>
</organism>
<keyword evidence="1" id="KW-0732">Signal</keyword>
<feature type="chain" id="PRO_5047458389" evidence="1">
    <location>
        <begin position="21"/>
        <end position="383"/>
    </location>
</feature>
<sequence>MQKKLIALAVAGLMSGAAFAQTSVTVGGKFDACYSFSRTQANDTDGNMIGTKESVDGGCNSTSRISIGAKEEIAKGYDIRVDFDIRFGNVHEGKNAATTGGLNSNDKKAMAFTTPFGTLQWGVANLASNEYKLAEKPYMVTPKDTELVKFGVSQFREESLTNRNTTYWSPTFNLGPIKTLVKATYANGDNQKAGANDADAVSSGNVFVIGSEGVVMDGIVDWGFDVTDVRPSAQQSGAAGLGRNFTHAYLNIRPIPGNKNLKFSTAYNVYKGASALEGYYKEKNTNFVVAYNFNGKAEVGLGISHLNDLGSGPTGRNSGKSIMVGGSYFLSKSVQVYANLQKTDFARQEALANGKYVGTGANFSGGATKADATTVKVGIMKEF</sequence>